<dbReference type="WBParaSite" id="ES5_v2.g8425.t1">
    <property type="protein sequence ID" value="ES5_v2.g8425.t1"/>
    <property type="gene ID" value="ES5_v2.g8425"/>
</dbReference>
<organism evidence="1 2">
    <name type="scientific">Panagrolaimus sp. ES5</name>
    <dbReference type="NCBI Taxonomy" id="591445"/>
    <lineage>
        <taxon>Eukaryota</taxon>
        <taxon>Metazoa</taxon>
        <taxon>Ecdysozoa</taxon>
        <taxon>Nematoda</taxon>
        <taxon>Chromadorea</taxon>
        <taxon>Rhabditida</taxon>
        <taxon>Tylenchina</taxon>
        <taxon>Panagrolaimomorpha</taxon>
        <taxon>Panagrolaimoidea</taxon>
        <taxon>Panagrolaimidae</taxon>
        <taxon>Panagrolaimus</taxon>
    </lineage>
</organism>
<dbReference type="Proteomes" id="UP000887579">
    <property type="component" value="Unplaced"/>
</dbReference>
<name>A0AC34GU86_9BILA</name>
<accession>A0AC34GU86</accession>
<reference evidence="2" key="1">
    <citation type="submission" date="2022-11" db="UniProtKB">
        <authorList>
            <consortium name="WormBaseParasite"/>
        </authorList>
    </citation>
    <scope>IDENTIFICATION</scope>
</reference>
<evidence type="ECO:0000313" key="2">
    <source>
        <dbReference type="WBParaSite" id="ES5_v2.g8425.t1"/>
    </source>
</evidence>
<sequence>MDESVDTIQEILSPEDAFKEIIGNLKEYTSQGLEDVMVNKTRILRFLKTYHPVKIDNYVFGLSENLRTDKRLIVFEWNDRKRVREYTKKPGKNNHWVCRECFRQYERGVVKIQHYLFLYSGIVLVHNTAICKPISYELVMQYQKFLAEGNVKLAQSMIHSVSFLYEKCNFANIVNVLDTLSTKRKEVNGNENNSKVFCETIDVEMKEVEPVSIQTTSIFAFEKPSTSMLKEICAKLKIEYSSRAEKMWDQIMFKRIDTVTPPKQILIHHLKTQNFYQILSKFFIGKTKQHKQIKAALIDAFREKLISSGEASSKKFDKLYSDTVTAEHLSFIAKYLSCRILIFEGAEMRKYGNWKNTSSKRATLVVALIDGFYSIVLDF</sequence>
<protein>
    <submittedName>
        <fullName evidence="2">Uncharacterized protein</fullName>
    </submittedName>
</protein>
<evidence type="ECO:0000313" key="1">
    <source>
        <dbReference type="Proteomes" id="UP000887579"/>
    </source>
</evidence>
<proteinExistence type="predicted"/>